<keyword evidence="1 2" id="KW-0597">Phosphoprotein</keyword>
<dbReference type="Pfam" id="PF00072">
    <property type="entry name" value="Response_reg"/>
    <property type="match status" value="1"/>
</dbReference>
<accession>A0ABU9C2V2</accession>
<dbReference type="PANTHER" id="PTHR44591">
    <property type="entry name" value="STRESS RESPONSE REGULATOR PROTEIN 1"/>
    <property type="match status" value="1"/>
</dbReference>
<protein>
    <submittedName>
        <fullName evidence="4">Response regulator</fullName>
    </submittedName>
</protein>
<dbReference type="SUPFAM" id="SSF52172">
    <property type="entry name" value="CheY-like"/>
    <property type="match status" value="1"/>
</dbReference>
<dbReference type="EMBL" id="JBBUTI010000004">
    <property type="protein sequence ID" value="MEK8046098.1"/>
    <property type="molecule type" value="Genomic_DNA"/>
</dbReference>
<reference evidence="4 5" key="1">
    <citation type="submission" date="2024-04" db="EMBL/GenBank/DDBJ databases">
        <title>Novel species of the genus Ideonella isolated from streams.</title>
        <authorList>
            <person name="Lu H."/>
        </authorList>
    </citation>
    <scope>NUCLEOTIDE SEQUENCE [LARGE SCALE GENOMIC DNA]</scope>
    <source>
        <strain evidence="4 5">LYT19W</strain>
    </source>
</reference>
<evidence type="ECO:0000259" key="3">
    <source>
        <dbReference type="PROSITE" id="PS50110"/>
    </source>
</evidence>
<dbReference type="PANTHER" id="PTHR44591:SF3">
    <property type="entry name" value="RESPONSE REGULATORY DOMAIN-CONTAINING PROTEIN"/>
    <property type="match status" value="1"/>
</dbReference>
<evidence type="ECO:0000313" key="5">
    <source>
        <dbReference type="Proteomes" id="UP001379945"/>
    </source>
</evidence>
<proteinExistence type="predicted"/>
<dbReference type="SMART" id="SM00448">
    <property type="entry name" value="REC"/>
    <property type="match status" value="1"/>
</dbReference>
<comment type="caution">
    <text evidence="4">The sequence shown here is derived from an EMBL/GenBank/DDBJ whole genome shotgun (WGS) entry which is preliminary data.</text>
</comment>
<dbReference type="InterPro" id="IPR011006">
    <property type="entry name" value="CheY-like_superfamily"/>
</dbReference>
<evidence type="ECO:0000256" key="1">
    <source>
        <dbReference type="ARBA" id="ARBA00022553"/>
    </source>
</evidence>
<evidence type="ECO:0000256" key="2">
    <source>
        <dbReference type="PROSITE-ProRule" id="PRU00169"/>
    </source>
</evidence>
<name>A0ABU9C2V2_9BURK</name>
<dbReference type="Proteomes" id="UP001379945">
    <property type="component" value="Unassembled WGS sequence"/>
</dbReference>
<gene>
    <name evidence="4" type="ORF">AACH00_07075</name>
</gene>
<organism evidence="4 5">
    <name type="scientific">Ideonella margarita</name>
    <dbReference type="NCBI Taxonomy" id="2984191"/>
    <lineage>
        <taxon>Bacteria</taxon>
        <taxon>Pseudomonadati</taxon>
        <taxon>Pseudomonadota</taxon>
        <taxon>Betaproteobacteria</taxon>
        <taxon>Burkholderiales</taxon>
        <taxon>Sphaerotilaceae</taxon>
        <taxon>Ideonella</taxon>
    </lineage>
</organism>
<keyword evidence="5" id="KW-1185">Reference proteome</keyword>
<feature type="modified residue" description="4-aspartylphosphate" evidence="2">
    <location>
        <position position="53"/>
    </location>
</feature>
<sequence length="127" mass="14209">MSRRVLTIDDQTDIRRLIRMTLEFEGFDVLEAGSGPEGLEMAWSKKPDLILLDVMMPGMSGLTVASMLRTDERLKHIPVVMLTALDRESDMEAGLATGAQAYLAKPFSPMELLDVVERLITESQARR</sequence>
<dbReference type="Gene3D" id="3.40.50.2300">
    <property type="match status" value="1"/>
</dbReference>
<dbReference type="RefSeq" id="WP_341398376.1">
    <property type="nucleotide sequence ID" value="NZ_JBBUTI010000004.1"/>
</dbReference>
<evidence type="ECO:0000313" key="4">
    <source>
        <dbReference type="EMBL" id="MEK8046098.1"/>
    </source>
</evidence>
<dbReference type="InterPro" id="IPR001789">
    <property type="entry name" value="Sig_transdc_resp-reg_receiver"/>
</dbReference>
<dbReference type="PROSITE" id="PS50110">
    <property type="entry name" value="RESPONSE_REGULATORY"/>
    <property type="match status" value="1"/>
</dbReference>
<feature type="domain" description="Response regulatory" evidence="3">
    <location>
        <begin position="4"/>
        <end position="120"/>
    </location>
</feature>
<dbReference type="InterPro" id="IPR050595">
    <property type="entry name" value="Bact_response_regulator"/>
</dbReference>